<dbReference type="AlphaFoldDB" id="A0A0B1RWG1"/>
<organism evidence="3 4">
    <name type="scientific">Oesophagostomum dentatum</name>
    <name type="common">Nodular worm</name>
    <dbReference type="NCBI Taxonomy" id="61180"/>
    <lineage>
        <taxon>Eukaryota</taxon>
        <taxon>Metazoa</taxon>
        <taxon>Ecdysozoa</taxon>
        <taxon>Nematoda</taxon>
        <taxon>Chromadorea</taxon>
        <taxon>Rhabditida</taxon>
        <taxon>Rhabditina</taxon>
        <taxon>Rhabditomorpha</taxon>
        <taxon>Strongyloidea</taxon>
        <taxon>Strongylidae</taxon>
        <taxon>Oesophagostomum</taxon>
    </lineage>
</organism>
<evidence type="ECO:0008006" key="5">
    <source>
        <dbReference type="Google" id="ProtNLM"/>
    </source>
</evidence>
<dbReference type="Proteomes" id="UP000053660">
    <property type="component" value="Unassembled WGS sequence"/>
</dbReference>
<protein>
    <recommendedName>
        <fullName evidence="5">Longevity-assurance protein</fullName>
    </recommendedName>
</protein>
<dbReference type="EMBL" id="KN612679">
    <property type="protein sequence ID" value="KHJ75507.1"/>
    <property type="molecule type" value="Genomic_DNA"/>
</dbReference>
<accession>A0A0B1RWG1</accession>
<sequence length="89" mass="10324">MLFILLLLHIFWTLIIMKIVVKTLTGGEAKDVRSDSEYSDEEEKENLVKQNGKKVLTKKKPSNNSNYEDSDDDAKPVQNGVKYRRPRKQ</sequence>
<keyword evidence="2" id="KW-0732">Signal</keyword>
<feature type="chain" id="PRO_5002061201" description="Longevity-assurance protein" evidence="2">
    <location>
        <begin position="18"/>
        <end position="89"/>
    </location>
</feature>
<evidence type="ECO:0000313" key="3">
    <source>
        <dbReference type="EMBL" id="KHJ75507.1"/>
    </source>
</evidence>
<evidence type="ECO:0000256" key="2">
    <source>
        <dbReference type="SAM" id="SignalP"/>
    </source>
</evidence>
<evidence type="ECO:0000313" key="4">
    <source>
        <dbReference type="Proteomes" id="UP000053660"/>
    </source>
</evidence>
<keyword evidence="4" id="KW-1185">Reference proteome</keyword>
<name>A0A0B1RWG1_OESDE</name>
<evidence type="ECO:0000256" key="1">
    <source>
        <dbReference type="SAM" id="MobiDB-lite"/>
    </source>
</evidence>
<reference evidence="3 4" key="1">
    <citation type="submission" date="2014-03" db="EMBL/GenBank/DDBJ databases">
        <title>Draft genome of the hookworm Oesophagostomum dentatum.</title>
        <authorList>
            <person name="Mitreva M."/>
        </authorList>
    </citation>
    <scope>NUCLEOTIDE SEQUENCE [LARGE SCALE GENOMIC DNA]</scope>
    <source>
        <strain evidence="3 4">OD-Hann</strain>
    </source>
</reference>
<feature type="compositionally biased region" description="Basic residues" evidence="1">
    <location>
        <begin position="51"/>
        <end position="61"/>
    </location>
</feature>
<proteinExistence type="predicted"/>
<gene>
    <name evidence="3" type="ORF">OESDEN_24877</name>
</gene>
<feature type="signal peptide" evidence="2">
    <location>
        <begin position="1"/>
        <end position="17"/>
    </location>
</feature>
<feature type="region of interest" description="Disordered" evidence="1">
    <location>
        <begin position="29"/>
        <end position="89"/>
    </location>
</feature>